<dbReference type="Pfam" id="PF13855">
    <property type="entry name" value="LRR_8"/>
    <property type="match status" value="1"/>
</dbReference>
<evidence type="ECO:0000313" key="6">
    <source>
        <dbReference type="EMBL" id="SPQ95589.1"/>
    </source>
</evidence>
<dbReference type="SUPFAM" id="SSF52058">
    <property type="entry name" value="L domain-like"/>
    <property type="match status" value="1"/>
</dbReference>
<dbReference type="Proteomes" id="UP000290189">
    <property type="component" value="Unassembled WGS sequence"/>
</dbReference>
<dbReference type="AlphaFoldDB" id="A0A3P3Y5Z9"/>
<evidence type="ECO:0000256" key="4">
    <source>
        <dbReference type="SAM" id="MobiDB-lite"/>
    </source>
</evidence>
<dbReference type="Gene3D" id="3.80.10.10">
    <property type="entry name" value="Ribonuclease Inhibitor"/>
    <property type="match status" value="1"/>
</dbReference>
<keyword evidence="5" id="KW-0812">Transmembrane</keyword>
<feature type="region of interest" description="Disordered" evidence="4">
    <location>
        <begin position="507"/>
        <end position="542"/>
    </location>
</feature>
<proteinExistence type="predicted"/>
<dbReference type="SMART" id="SM00369">
    <property type="entry name" value="LRR_TYP"/>
    <property type="match status" value="4"/>
</dbReference>
<keyword evidence="1" id="KW-0433">Leucine-rich repeat</keyword>
<keyword evidence="6" id="KW-0496">Mitochondrion</keyword>
<evidence type="ECO:0000256" key="5">
    <source>
        <dbReference type="SAM" id="Phobius"/>
    </source>
</evidence>
<dbReference type="InterPro" id="IPR003591">
    <property type="entry name" value="Leu-rich_rpt_typical-subtyp"/>
</dbReference>
<dbReference type="InterPro" id="IPR050328">
    <property type="entry name" value="Dev_Immune_Receptor"/>
</dbReference>
<dbReference type="InterPro" id="IPR001611">
    <property type="entry name" value="Leu-rich_rpt"/>
</dbReference>
<keyword evidence="2" id="KW-0732">Signal</keyword>
<evidence type="ECO:0000256" key="1">
    <source>
        <dbReference type="ARBA" id="ARBA00022614"/>
    </source>
</evidence>
<evidence type="ECO:0000256" key="3">
    <source>
        <dbReference type="ARBA" id="ARBA00022737"/>
    </source>
</evidence>
<geneLocation type="mitochondrion" evidence="6"/>
<feature type="compositionally biased region" description="Acidic residues" evidence="4">
    <location>
        <begin position="627"/>
        <end position="639"/>
    </location>
</feature>
<organism evidence="6 7">
    <name type="scientific">Plasmodiophora brassicae</name>
    <name type="common">Clubroot disease agent</name>
    <dbReference type="NCBI Taxonomy" id="37360"/>
    <lineage>
        <taxon>Eukaryota</taxon>
        <taxon>Sar</taxon>
        <taxon>Rhizaria</taxon>
        <taxon>Endomyxa</taxon>
        <taxon>Phytomyxea</taxon>
        <taxon>Plasmodiophorida</taxon>
        <taxon>Plasmodiophoridae</taxon>
        <taxon>Plasmodiophora</taxon>
    </lineage>
</organism>
<feature type="transmembrane region" description="Helical" evidence="5">
    <location>
        <begin position="421"/>
        <end position="446"/>
    </location>
</feature>
<feature type="region of interest" description="Disordered" evidence="4">
    <location>
        <begin position="590"/>
        <end position="639"/>
    </location>
</feature>
<reference evidence="6 7" key="1">
    <citation type="submission" date="2018-03" db="EMBL/GenBank/DDBJ databases">
        <authorList>
            <person name="Fogelqvist J."/>
        </authorList>
    </citation>
    <scope>NUCLEOTIDE SEQUENCE [LARGE SCALE GENOMIC DNA]</scope>
</reference>
<protein>
    <recommendedName>
        <fullName evidence="8">Leucine-rich repeat-containing N-terminal plant-type domain-containing protein</fullName>
    </recommendedName>
</protein>
<dbReference type="InterPro" id="IPR032675">
    <property type="entry name" value="LRR_dom_sf"/>
</dbReference>
<sequence>MRWAVAVILTVGAVIVTGQWRVLVAAGSCADLQPVALSAPEVGYQSVLAIRLSALSLGESDLSTYASCSATNLTYRGPSLTTAFRAVVQSGARVTLSQIEWVMLDNNLIQGGIGLARFMSALPGVRVVQLFANTITGLAAGTFAAQTQLLLLDLGINPITTLPAATFSSLHRLQALFLDSCDLQTLPAGIFSPMTSLHELYLSANPNLSSLPSGALDDLPLLSYVNVSETRVGCFPSAPGGATLYDPPTLPNCRLDPVPNAVYPSQRVAFTVAEPCTTFTSPALVSDLAGALNASASRFGNVQVVGVPENPSACALQVDMMLDNAGNKHAYTSLQAQASTTNSPFLNGQVTRYYLAHGGVVASAASVRACQNGTSPNTYFVDVGVSCTPGGNSQAAGGGGWFQTVVDFVQRIFEGWWSPPVWVMFSLIILFLLCVLLVAVATVRLVRQRYLATRNERAANYWRQPDKVTGYAAAGNDHRRKDNAINLSDNDPLSDLASFHDMQIDSRWSKQKSSSPVAATGLPSDPHMSSPPSRPWKVQVTQPDERRTDPFWHEQKVIQVKTKPPTKAPEIPVEMPSPRQFQEPLDFIMSNTSLGTQPPPMSQPVTKVRPGLNAIRRQKFKALTDTSGDDSMPDTDAEF</sequence>
<evidence type="ECO:0008006" key="8">
    <source>
        <dbReference type="Google" id="ProtNLM"/>
    </source>
</evidence>
<dbReference type="PANTHER" id="PTHR24373:SF392">
    <property type="entry name" value="NEPHROCAN"/>
    <property type="match status" value="1"/>
</dbReference>
<dbReference type="PANTHER" id="PTHR24373">
    <property type="entry name" value="SLIT RELATED LEUCINE-RICH REPEAT NEURONAL PROTEIN"/>
    <property type="match status" value="1"/>
</dbReference>
<gene>
    <name evidence="6" type="ORF">PLBR_LOCUS2804</name>
</gene>
<keyword evidence="3" id="KW-0677">Repeat</keyword>
<name>A0A3P3Y5Z9_PLABS</name>
<keyword evidence="5" id="KW-0472">Membrane</keyword>
<keyword evidence="5" id="KW-1133">Transmembrane helix</keyword>
<evidence type="ECO:0000256" key="2">
    <source>
        <dbReference type="ARBA" id="ARBA00022729"/>
    </source>
</evidence>
<dbReference type="EMBL" id="OVEO01000004">
    <property type="protein sequence ID" value="SPQ95589.1"/>
    <property type="molecule type" value="Genomic_DNA"/>
</dbReference>
<accession>A0A3P3Y5Z9</accession>
<evidence type="ECO:0000313" key="7">
    <source>
        <dbReference type="Proteomes" id="UP000290189"/>
    </source>
</evidence>